<protein>
    <submittedName>
        <fullName evidence="1">Uncharacterized protein</fullName>
    </submittedName>
</protein>
<name>A0A8J7KT22_9ACTN</name>
<sequence length="130" mass="13157">MTDSASNGNGKIVITLKAGADFAAPWIVIHADNASDADATLTGIFNGGLHEKVTRAGAMLAATRPAAAGNSAPPARQAAAPAPASLPPGVAAEYCEHGERIFKSGVSKSSGKPYKMLACPQNTCAPAWLK</sequence>
<dbReference type="Pfam" id="PF25690">
    <property type="entry name" value="Phage_gp49"/>
    <property type="match status" value="1"/>
</dbReference>
<dbReference type="InterPro" id="IPR057999">
    <property type="entry name" value="Gp49"/>
</dbReference>
<gene>
    <name evidence="1" type="ORF">IW245_006441</name>
</gene>
<dbReference type="AlphaFoldDB" id="A0A8J7KT22"/>
<organism evidence="1 2">
    <name type="scientific">Longispora fulva</name>
    <dbReference type="NCBI Taxonomy" id="619741"/>
    <lineage>
        <taxon>Bacteria</taxon>
        <taxon>Bacillati</taxon>
        <taxon>Actinomycetota</taxon>
        <taxon>Actinomycetes</taxon>
        <taxon>Micromonosporales</taxon>
        <taxon>Micromonosporaceae</taxon>
        <taxon>Longispora</taxon>
    </lineage>
</organism>
<dbReference type="Proteomes" id="UP000622552">
    <property type="component" value="Unassembled WGS sequence"/>
</dbReference>
<evidence type="ECO:0000313" key="2">
    <source>
        <dbReference type="Proteomes" id="UP000622552"/>
    </source>
</evidence>
<proteinExistence type="predicted"/>
<reference evidence="1" key="1">
    <citation type="submission" date="2020-11" db="EMBL/GenBank/DDBJ databases">
        <title>Sequencing the genomes of 1000 actinobacteria strains.</title>
        <authorList>
            <person name="Klenk H.-P."/>
        </authorList>
    </citation>
    <scope>NUCLEOTIDE SEQUENCE</scope>
    <source>
        <strain evidence="1">DSM 45356</strain>
    </source>
</reference>
<dbReference type="EMBL" id="JADOUF010000001">
    <property type="protein sequence ID" value="MBG6140247.1"/>
    <property type="molecule type" value="Genomic_DNA"/>
</dbReference>
<keyword evidence="2" id="KW-1185">Reference proteome</keyword>
<accession>A0A8J7KT22</accession>
<comment type="caution">
    <text evidence="1">The sequence shown here is derived from an EMBL/GenBank/DDBJ whole genome shotgun (WGS) entry which is preliminary data.</text>
</comment>
<dbReference type="RefSeq" id="WP_197006813.1">
    <property type="nucleotide sequence ID" value="NZ_BONS01000006.1"/>
</dbReference>
<evidence type="ECO:0000313" key="1">
    <source>
        <dbReference type="EMBL" id="MBG6140247.1"/>
    </source>
</evidence>